<dbReference type="EMBL" id="QSDG01000003">
    <property type="protein sequence ID" value="RGY70638.1"/>
    <property type="molecule type" value="Genomic_DNA"/>
</dbReference>
<proteinExistence type="predicted"/>
<gene>
    <name evidence="1" type="ORF">DXA27_04425</name>
</gene>
<reference evidence="1 2" key="1">
    <citation type="submission" date="2018-08" db="EMBL/GenBank/DDBJ databases">
        <title>A genome reference for cultivated species of the human gut microbiota.</title>
        <authorList>
            <person name="Zou Y."/>
            <person name="Xue W."/>
            <person name="Luo G."/>
        </authorList>
    </citation>
    <scope>NUCLEOTIDE SEQUENCE [LARGE SCALE GENOMIC DNA]</scope>
    <source>
        <strain evidence="1 2">OF01-1</strain>
    </source>
</reference>
<evidence type="ECO:0000313" key="2">
    <source>
        <dbReference type="Proteomes" id="UP000284614"/>
    </source>
</evidence>
<sequence>MLPLLYHIGYKSGSLLLYLCPNGYNMENQTITEYVKQMRRETGLIQVDLSEKAGVGLGFVRALKLLIM</sequence>
<dbReference type="Proteomes" id="UP000284614">
    <property type="component" value="Unassembled WGS sequence"/>
</dbReference>
<comment type="caution">
    <text evidence="1">The sequence shown here is derived from an EMBL/GenBank/DDBJ whole genome shotgun (WGS) entry which is preliminary data.</text>
</comment>
<protein>
    <submittedName>
        <fullName evidence="1">Uncharacterized protein</fullName>
    </submittedName>
</protein>
<evidence type="ECO:0000313" key="1">
    <source>
        <dbReference type="EMBL" id="RGY70638.1"/>
    </source>
</evidence>
<accession>A0A2K9H5B2</accession>
<dbReference type="AlphaFoldDB" id="A0A2K9H5B2"/>
<name>A0A2K9H5B2_BACFG</name>
<organism evidence="1 2">
    <name type="scientific">Bacteroides fragilis</name>
    <dbReference type="NCBI Taxonomy" id="817"/>
    <lineage>
        <taxon>Bacteria</taxon>
        <taxon>Pseudomonadati</taxon>
        <taxon>Bacteroidota</taxon>
        <taxon>Bacteroidia</taxon>
        <taxon>Bacteroidales</taxon>
        <taxon>Bacteroidaceae</taxon>
        <taxon>Bacteroides</taxon>
    </lineage>
</organism>